<protein>
    <submittedName>
        <fullName evidence="3">(rape) hypothetical protein</fullName>
    </submittedName>
</protein>
<evidence type="ECO:0000256" key="1">
    <source>
        <dbReference type="ARBA" id="ARBA00023157"/>
    </source>
</evidence>
<dbReference type="PROSITE" id="PS51174">
    <property type="entry name" value="BARWIN_3"/>
    <property type="match status" value="1"/>
</dbReference>
<keyword evidence="1" id="KW-1015">Disulfide bond</keyword>
<dbReference type="GO" id="GO:0050832">
    <property type="term" value="P:defense response to fungus"/>
    <property type="evidence" value="ECO:0007669"/>
    <property type="project" value="InterPro"/>
</dbReference>
<dbReference type="EMBL" id="HG994369">
    <property type="protein sequence ID" value="CAF1939640.1"/>
    <property type="molecule type" value="Genomic_DNA"/>
</dbReference>
<dbReference type="PANTHER" id="PTHR46351">
    <property type="entry name" value="WOUND-INDUCED PROTEIN WIN2"/>
    <property type="match status" value="1"/>
</dbReference>
<dbReference type="Proteomes" id="UP001295469">
    <property type="component" value="Chromosome C05"/>
</dbReference>
<accession>A0A816LIL2</accession>
<dbReference type="InterPro" id="IPR036908">
    <property type="entry name" value="RlpA-like_sf"/>
</dbReference>
<dbReference type="SUPFAM" id="SSF50685">
    <property type="entry name" value="Barwin-like endoglucanases"/>
    <property type="match status" value="1"/>
</dbReference>
<gene>
    <name evidence="3" type="ORF">DARMORV10_C05P62580.1</name>
</gene>
<dbReference type="GO" id="GO:0042742">
    <property type="term" value="P:defense response to bacterium"/>
    <property type="evidence" value="ECO:0007669"/>
    <property type="project" value="InterPro"/>
</dbReference>
<dbReference type="GO" id="GO:0004540">
    <property type="term" value="F:RNA nuclease activity"/>
    <property type="evidence" value="ECO:0007669"/>
    <property type="project" value="InterPro"/>
</dbReference>
<dbReference type="InterPro" id="IPR044301">
    <property type="entry name" value="PR4"/>
</dbReference>
<reference evidence="3" key="1">
    <citation type="submission" date="2021-01" db="EMBL/GenBank/DDBJ databases">
        <authorList>
            <consortium name="Genoscope - CEA"/>
            <person name="William W."/>
        </authorList>
    </citation>
    <scope>NUCLEOTIDE SEQUENCE</scope>
</reference>
<organism evidence="3">
    <name type="scientific">Brassica napus</name>
    <name type="common">Rape</name>
    <dbReference type="NCBI Taxonomy" id="3708"/>
    <lineage>
        <taxon>Eukaryota</taxon>
        <taxon>Viridiplantae</taxon>
        <taxon>Streptophyta</taxon>
        <taxon>Embryophyta</taxon>
        <taxon>Tracheophyta</taxon>
        <taxon>Spermatophyta</taxon>
        <taxon>Magnoliopsida</taxon>
        <taxon>eudicotyledons</taxon>
        <taxon>Gunneridae</taxon>
        <taxon>Pentapetalae</taxon>
        <taxon>rosids</taxon>
        <taxon>malvids</taxon>
        <taxon>Brassicales</taxon>
        <taxon>Brassicaceae</taxon>
        <taxon>Brassiceae</taxon>
        <taxon>Brassica</taxon>
    </lineage>
</organism>
<name>A0A816LIL2_BRANA</name>
<feature type="domain" description="Barwin" evidence="2">
    <location>
        <begin position="85"/>
        <end position="133"/>
    </location>
</feature>
<dbReference type="InterPro" id="IPR001153">
    <property type="entry name" value="Barwin_dom"/>
</dbReference>
<dbReference type="AlphaFoldDB" id="A0A816LIL2"/>
<evidence type="ECO:0000313" key="3">
    <source>
        <dbReference type="EMBL" id="CAF1939640.1"/>
    </source>
</evidence>
<dbReference type="Gene3D" id="2.40.40.10">
    <property type="entry name" value="RlpA-like domain"/>
    <property type="match status" value="1"/>
</dbReference>
<sequence>MTGSIRLDISNREKPNRLETTVTSREWHLCISALNNFCFYALLYCLYGYVSHNHHTVIIHRGYGGWYGLPSRKSDLGSGPRIQGASALNIRATYHFYNPEQNNWDLMAVSAYCSTWDADKPYAWRCRYGWTAF</sequence>
<proteinExistence type="predicted"/>
<dbReference type="PANTHER" id="PTHR46351:SF7">
    <property type="entry name" value="HEVEIN-LIKE PREPROPROTEIN"/>
    <property type="match status" value="1"/>
</dbReference>
<evidence type="ECO:0000259" key="2">
    <source>
        <dbReference type="PROSITE" id="PS51174"/>
    </source>
</evidence>
<dbReference type="Pfam" id="PF00967">
    <property type="entry name" value="Barwin"/>
    <property type="match status" value="1"/>
</dbReference>